<keyword evidence="2 9" id="KW-0479">Metal-binding</keyword>
<dbReference type="GO" id="GO:0008270">
    <property type="term" value="F:zinc ion binding"/>
    <property type="evidence" value="ECO:0007669"/>
    <property type="project" value="UniProtKB-KW"/>
</dbReference>
<dbReference type="OMA" id="RIRKCKF"/>
<evidence type="ECO:0000256" key="5">
    <source>
        <dbReference type="ARBA" id="ARBA00022833"/>
    </source>
</evidence>
<evidence type="ECO:0000256" key="3">
    <source>
        <dbReference type="ARBA" id="ARBA00022730"/>
    </source>
</evidence>
<keyword evidence="3 9" id="KW-0699">rRNA-binding</keyword>
<dbReference type="GO" id="GO:0003735">
    <property type="term" value="F:structural constituent of ribosome"/>
    <property type="evidence" value="ECO:0007669"/>
    <property type="project" value="InterPro"/>
</dbReference>
<dbReference type="Proteomes" id="UP000238479">
    <property type="component" value="Chromosome 5"/>
</dbReference>
<organism evidence="10 11">
    <name type="scientific">Rosa chinensis</name>
    <name type="common">China rose</name>
    <dbReference type="NCBI Taxonomy" id="74649"/>
    <lineage>
        <taxon>Eukaryota</taxon>
        <taxon>Viridiplantae</taxon>
        <taxon>Streptophyta</taxon>
        <taxon>Embryophyta</taxon>
        <taxon>Tracheophyta</taxon>
        <taxon>Spermatophyta</taxon>
        <taxon>Magnoliopsida</taxon>
        <taxon>eudicotyledons</taxon>
        <taxon>Gunneridae</taxon>
        <taxon>Pentapetalae</taxon>
        <taxon>rosids</taxon>
        <taxon>fabids</taxon>
        <taxon>Rosales</taxon>
        <taxon>Rosaceae</taxon>
        <taxon>Rosoideae</taxon>
        <taxon>Rosoideae incertae sedis</taxon>
        <taxon>Rosa</taxon>
    </lineage>
</organism>
<evidence type="ECO:0000256" key="8">
    <source>
        <dbReference type="ARBA" id="ARBA00023274"/>
    </source>
</evidence>
<protein>
    <recommendedName>
        <fullName evidence="9">Ribosomal protein L37</fullName>
    </recommendedName>
</protein>
<dbReference type="PANTHER" id="PTHR10768">
    <property type="entry name" value="60S RIBOSOMAL PROTEIN L37"/>
    <property type="match status" value="1"/>
</dbReference>
<evidence type="ECO:0000313" key="11">
    <source>
        <dbReference type="Proteomes" id="UP000238479"/>
    </source>
</evidence>
<keyword evidence="11" id="KW-1185">Reference proteome</keyword>
<dbReference type="InterPro" id="IPR011331">
    <property type="entry name" value="Ribosomal_eL37/eL43"/>
</dbReference>
<dbReference type="GO" id="GO:0019843">
    <property type="term" value="F:rRNA binding"/>
    <property type="evidence" value="ECO:0007669"/>
    <property type="project" value="UniProtKB-KW"/>
</dbReference>
<dbReference type="PROSITE" id="PS01077">
    <property type="entry name" value="RIBOSOMAL_L37E"/>
    <property type="match status" value="1"/>
</dbReference>
<dbReference type="Pfam" id="PF01907">
    <property type="entry name" value="Ribosomal_L37e"/>
    <property type="match status" value="1"/>
</dbReference>
<keyword evidence="7 9" id="KW-0689">Ribosomal protein</keyword>
<dbReference type="PANTHER" id="PTHR10768:SF0">
    <property type="entry name" value="RIBOSOMAL PROTEIN L37"/>
    <property type="match status" value="1"/>
</dbReference>
<evidence type="ECO:0000256" key="6">
    <source>
        <dbReference type="ARBA" id="ARBA00022884"/>
    </source>
</evidence>
<proteinExistence type="inferred from homology"/>
<dbReference type="GO" id="GO:0022625">
    <property type="term" value="C:cytosolic large ribosomal subunit"/>
    <property type="evidence" value="ECO:0007669"/>
    <property type="project" value="TreeGrafter"/>
</dbReference>
<evidence type="ECO:0000313" key="10">
    <source>
        <dbReference type="EMBL" id="PRQ32248.1"/>
    </source>
</evidence>
<keyword evidence="4" id="KW-0863">Zinc-finger</keyword>
<comment type="similarity">
    <text evidence="1 9">Belongs to the eukaryotic ribosomal protein eL37 family.</text>
</comment>
<dbReference type="EMBL" id="PDCK01000043">
    <property type="protein sequence ID" value="PRQ32248.1"/>
    <property type="molecule type" value="Genomic_DNA"/>
</dbReference>
<evidence type="ECO:0000256" key="4">
    <source>
        <dbReference type="ARBA" id="ARBA00022771"/>
    </source>
</evidence>
<dbReference type="Gene3D" id="2.20.25.30">
    <property type="match status" value="1"/>
</dbReference>
<accession>A0A2P6QDJ0</accession>
<dbReference type="InterPro" id="IPR018267">
    <property type="entry name" value="Ribosomal_eL37_CS"/>
</dbReference>
<gene>
    <name evidence="10" type="ORF">RchiOBHm_Chr5g0044271</name>
</gene>
<evidence type="ECO:0000256" key="2">
    <source>
        <dbReference type="ARBA" id="ARBA00022723"/>
    </source>
</evidence>
<dbReference type="AlphaFoldDB" id="A0A2P6QDJ0"/>
<reference evidence="10 11" key="1">
    <citation type="journal article" date="2018" name="Nat. Genet.">
        <title>The Rosa genome provides new insights in the design of modern roses.</title>
        <authorList>
            <person name="Bendahmane M."/>
        </authorList>
    </citation>
    <scope>NUCLEOTIDE SEQUENCE [LARGE SCALE GENOMIC DNA]</scope>
    <source>
        <strain evidence="11">cv. Old Blush</strain>
    </source>
</reference>
<evidence type="ECO:0000256" key="1">
    <source>
        <dbReference type="ARBA" id="ARBA00009805"/>
    </source>
</evidence>
<keyword evidence="8 9" id="KW-0687">Ribonucleoprotein</keyword>
<comment type="function">
    <text evidence="9">Component of the large ribosomal subunit. The ribosome is a large ribonucleoprotein complex responsible for the synthesis of proteins in the cell.</text>
</comment>
<keyword evidence="5 9" id="KW-0862">Zinc</keyword>
<comment type="caution">
    <text evidence="10">The sequence shown here is derived from an EMBL/GenBank/DDBJ whole genome shotgun (WGS) entry which is preliminary data.</text>
</comment>
<dbReference type="SUPFAM" id="SSF57829">
    <property type="entry name" value="Zn-binding ribosomal proteins"/>
    <property type="match status" value="1"/>
</dbReference>
<evidence type="ECO:0000256" key="9">
    <source>
        <dbReference type="RuleBase" id="RU000576"/>
    </source>
</evidence>
<dbReference type="Gramene" id="PRQ32248">
    <property type="protein sequence ID" value="PRQ32248"/>
    <property type="gene ID" value="RchiOBHm_Chr5g0044271"/>
</dbReference>
<dbReference type="InterPro" id="IPR001569">
    <property type="entry name" value="Ribosomal_eL37"/>
</dbReference>
<keyword evidence="6 9" id="KW-0694">RNA-binding</keyword>
<dbReference type="GO" id="GO:0006412">
    <property type="term" value="P:translation"/>
    <property type="evidence" value="ECO:0007669"/>
    <property type="project" value="InterPro"/>
</dbReference>
<dbReference type="STRING" id="74649.A0A2P6QDJ0"/>
<sequence length="54" mass="6175">MGKGTSSFGKRCNKTHTLCFRCGRPSFRLQKSRCSAYVYPAAHLRNSSNGFRFR</sequence>
<dbReference type="InterPro" id="IPR011332">
    <property type="entry name" value="Ribosomal_zn-bd"/>
</dbReference>
<name>A0A2P6QDJ0_ROSCH</name>
<evidence type="ECO:0000256" key="7">
    <source>
        <dbReference type="ARBA" id="ARBA00022980"/>
    </source>
</evidence>